<sequence length="308" mass="34076">MNNFGSAASQTKSYPCRSTPIQVFTHQNTILVLHFDGQITEIAQQIRTIKLPDKILCADLNAESGILAIGTSGGLVVFNLQKTEVTKVTNYRLAVPHVQFSGSMLFASFLDMKGEQPQFKTVNNQDYFVYTVVMLDDTFKVVAEAPDQLCSGQFDFQDGFLHIPQLTSQIRIYSITKSQFKLSQTVKTPISSPIVRFFALELIVFESGVIHFLKTEKLADFEMRVNAVSRTNGGFLFGLQNGTIRFVNQDLQFSQVYNGKGQEVCCMAGEAVNSKFVIGLGSLQNIEGNGEIVESTLREIAGCLQVPV</sequence>
<name>A0AA86NHQ4_9EUKA</name>
<evidence type="ECO:0000313" key="2">
    <source>
        <dbReference type="EMBL" id="CAL6090058.1"/>
    </source>
</evidence>
<dbReference type="EMBL" id="CATOUU010000174">
    <property type="protein sequence ID" value="CAI9919491.1"/>
    <property type="molecule type" value="Genomic_DNA"/>
</dbReference>
<accession>A0AA86NHQ4</accession>
<evidence type="ECO:0000313" key="3">
    <source>
        <dbReference type="Proteomes" id="UP001642409"/>
    </source>
</evidence>
<reference evidence="1" key="1">
    <citation type="submission" date="2023-06" db="EMBL/GenBank/DDBJ databases">
        <authorList>
            <person name="Kurt Z."/>
        </authorList>
    </citation>
    <scope>NUCLEOTIDE SEQUENCE</scope>
</reference>
<dbReference type="EMBL" id="CAXDID020000424">
    <property type="protein sequence ID" value="CAL6090058.1"/>
    <property type="molecule type" value="Genomic_DNA"/>
</dbReference>
<proteinExistence type="predicted"/>
<reference evidence="2 3" key="2">
    <citation type="submission" date="2024-07" db="EMBL/GenBank/DDBJ databases">
        <authorList>
            <person name="Akdeniz Z."/>
        </authorList>
    </citation>
    <scope>NUCLEOTIDE SEQUENCE [LARGE SCALE GENOMIC DNA]</scope>
</reference>
<dbReference type="InterPro" id="IPR036322">
    <property type="entry name" value="WD40_repeat_dom_sf"/>
</dbReference>
<gene>
    <name evidence="2" type="ORF">HINF_LOCUS65129</name>
    <name evidence="1" type="ORF">HINF_LOCUS7136</name>
</gene>
<dbReference type="Proteomes" id="UP001642409">
    <property type="component" value="Unassembled WGS sequence"/>
</dbReference>
<keyword evidence="3" id="KW-1185">Reference proteome</keyword>
<protein>
    <submittedName>
        <fullName evidence="1">Uncharacterized protein</fullName>
    </submittedName>
</protein>
<dbReference type="AlphaFoldDB" id="A0AA86NHQ4"/>
<comment type="caution">
    <text evidence="1">The sequence shown here is derived from an EMBL/GenBank/DDBJ whole genome shotgun (WGS) entry which is preliminary data.</text>
</comment>
<organism evidence="1">
    <name type="scientific">Hexamita inflata</name>
    <dbReference type="NCBI Taxonomy" id="28002"/>
    <lineage>
        <taxon>Eukaryota</taxon>
        <taxon>Metamonada</taxon>
        <taxon>Diplomonadida</taxon>
        <taxon>Hexamitidae</taxon>
        <taxon>Hexamitinae</taxon>
        <taxon>Hexamita</taxon>
    </lineage>
</organism>
<evidence type="ECO:0000313" key="1">
    <source>
        <dbReference type="EMBL" id="CAI9919491.1"/>
    </source>
</evidence>
<dbReference type="SUPFAM" id="SSF50978">
    <property type="entry name" value="WD40 repeat-like"/>
    <property type="match status" value="1"/>
</dbReference>